<proteinExistence type="predicted"/>
<gene>
    <name evidence="1" type="ORF">MUN79_00185</name>
</gene>
<dbReference type="Proteomes" id="UP000831796">
    <property type="component" value="Chromosome"/>
</dbReference>
<evidence type="ECO:0000313" key="1">
    <source>
        <dbReference type="EMBL" id="UOQ72471.1"/>
    </source>
</evidence>
<dbReference type="KEGG" id="hcu:MUN79_00185"/>
<dbReference type="AlphaFoldDB" id="A0A8T9Q7S3"/>
<accession>A0A8T9Q7S3</accession>
<organism evidence="1 2">
    <name type="scientific">Hymenobacter cellulosilyticus</name>
    <dbReference type="NCBI Taxonomy" id="2932248"/>
    <lineage>
        <taxon>Bacteria</taxon>
        <taxon>Pseudomonadati</taxon>
        <taxon>Bacteroidota</taxon>
        <taxon>Cytophagia</taxon>
        <taxon>Cytophagales</taxon>
        <taxon>Hymenobacteraceae</taxon>
        <taxon>Hymenobacter</taxon>
    </lineage>
</organism>
<name>A0A8T9Q7S3_9BACT</name>
<dbReference type="RefSeq" id="WP_244675855.1">
    <property type="nucleotide sequence ID" value="NZ_CP095046.1"/>
</dbReference>
<reference evidence="1" key="1">
    <citation type="submission" date="2022-04" db="EMBL/GenBank/DDBJ databases">
        <title>Hymenobacter sp. isolated from the air.</title>
        <authorList>
            <person name="Won M."/>
            <person name="Lee C.-M."/>
            <person name="Woen H.-Y."/>
            <person name="Kwon S.-W."/>
        </authorList>
    </citation>
    <scope>NUCLEOTIDE SEQUENCE</scope>
    <source>
        <strain evidence="1">5116S-3</strain>
    </source>
</reference>
<evidence type="ECO:0000313" key="2">
    <source>
        <dbReference type="Proteomes" id="UP000831796"/>
    </source>
</evidence>
<protein>
    <submittedName>
        <fullName evidence="1">Uncharacterized protein</fullName>
    </submittedName>
</protein>
<sequence length="76" mass="8180">MNSFSTLQLPRASAGRELVALPFSAATQTSVVKPAAKVVLPAQQMHTARQLAAQATHRAQVLAQRRSSIHSSAKRF</sequence>
<dbReference type="EMBL" id="CP095046">
    <property type="protein sequence ID" value="UOQ72471.1"/>
    <property type="molecule type" value="Genomic_DNA"/>
</dbReference>
<keyword evidence="2" id="KW-1185">Reference proteome</keyword>